<organism evidence="1">
    <name type="scientific">Hexamita inflata</name>
    <dbReference type="NCBI Taxonomy" id="28002"/>
    <lineage>
        <taxon>Eukaryota</taxon>
        <taxon>Metamonada</taxon>
        <taxon>Diplomonadida</taxon>
        <taxon>Hexamitidae</taxon>
        <taxon>Hexamitinae</taxon>
        <taxon>Hexamita</taxon>
    </lineage>
</organism>
<evidence type="ECO:0000313" key="1">
    <source>
        <dbReference type="EMBL" id="CAI9920435.1"/>
    </source>
</evidence>
<gene>
    <name evidence="2" type="ORF">HINF_LOCUS49608</name>
    <name evidence="1" type="ORF">HINF_LOCUS8080</name>
</gene>
<evidence type="ECO:0000313" key="2">
    <source>
        <dbReference type="EMBL" id="CAL6061235.1"/>
    </source>
</evidence>
<keyword evidence="3" id="KW-1185">Reference proteome</keyword>
<sequence>MKEDDKQQFENALYSIFCLPQETASSIFDRLQVAKKTYREYESNQDSFYNSTQATDELTQHRSNQIAPRPPVAFDSIIPRLSQAVRVESKSEKSNIFKNSRSKFMTNPNVFETTVKDMNDFLTECLRYGEVLNVLTLKNNVYVQFLAFESCLALTHFQKLEGNYLFFKKEDENAKSTTVQEFGYVVLSGLPAELLGDALLEQKYIHKMFLKGAFFNVEQSKCLLQFGNIGSAIKFLKMNEYEGSCKAELAKSVNLDEWQQIRWE</sequence>
<accession>A0AA86NIP7</accession>
<proteinExistence type="predicted"/>
<reference evidence="2 3" key="2">
    <citation type="submission" date="2024-07" db="EMBL/GenBank/DDBJ databases">
        <authorList>
            <person name="Akdeniz Z."/>
        </authorList>
    </citation>
    <scope>NUCLEOTIDE SEQUENCE [LARGE SCALE GENOMIC DNA]</scope>
</reference>
<protein>
    <recommendedName>
        <fullName evidence="4">RRM domain-containing protein</fullName>
    </recommendedName>
</protein>
<dbReference type="Proteomes" id="UP001642409">
    <property type="component" value="Unassembled WGS sequence"/>
</dbReference>
<dbReference type="AlphaFoldDB" id="A0AA86NIP7"/>
<name>A0AA86NIP7_9EUKA</name>
<dbReference type="EMBL" id="CATOUU010000200">
    <property type="protein sequence ID" value="CAI9920435.1"/>
    <property type="molecule type" value="Genomic_DNA"/>
</dbReference>
<comment type="caution">
    <text evidence="1">The sequence shown here is derived from an EMBL/GenBank/DDBJ whole genome shotgun (WGS) entry which is preliminary data.</text>
</comment>
<evidence type="ECO:0000313" key="3">
    <source>
        <dbReference type="Proteomes" id="UP001642409"/>
    </source>
</evidence>
<dbReference type="EMBL" id="CAXDID020000234">
    <property type="protein sequence ID" value="CAL6061235.1"/>
    <property type="molecule type" value="Genomic_DNA"/>
</dbReference>
<evidence type="ECO:0008006" key="4">
    <source>
        <dbReference type="Google" id="ProtNLM"/>
    </source>
</evidence>
<reference evidence="1" key="1">
    <citation type="submission" date="2023-06" db="EMBL/GenBank/DDBJ databases">
        <authorList>
            <person name="Kurt Z."/>
        </authorList>
    </citation>
    <scope>NUCLEOTIDE SEQUENCE</scope>
</reference>